<dbReference type="Proteomes" id="UP000231358">
    <property type="component" value="Unassembled WGS sequence"/>
</dbReference>
<dbReference type="EMBL" id="NEXV01000105">
    <property type="protein sequence ID" value="PIG88399.1"/>
    <property type="molecule type" value="Genomic_DNA"/>
</dbReference>
<sequence>MMSGPGVAEGTLTGIGSKFEGSFSNDWDISVINGKTTPAIPFLVPVATLTYPCLQAMTGTRKIVSGTIAPAGLILTFDTGVVIAGPLANPPPEPIPVTGGEAEWRLH</sequence>
<proteinExistence type="predicted"/>
<evidence type="ECO:0000313" key="3">
    <source>
        <dbReference type="Proteomes" id="UP000231358"/>
    </source>
</evidence>
<feature type="region of interest" description="Disordered" evidence="1">
    <location>
        <begin position="88"/>
        <end position="107"/>
    </location>
</feature>
<keyword evidence="3" id="KW-1185">Reference proteome</keyword>
<gene>
    <name evidence="2" type="ORF">AARAC_004603</name>
</gene>
<comment type="caution">
    <text evidence="2">The sequence shown here is derived from an EMBL/GenBank/DDBJ whole genome shotgun (WGS) entry which is preliminary data.</text>
</comment>
<reference evidence="2 3" key="1">
    <citation type="submission" date="2017-05" db="EMBL/GenBank/DDBJ databases">
        <title>Genome sequence for an aflatoxigenic pathogen of Argentinian peanut, Aspergillus arachidicola.</title>
        <authorList>
            <person name="Moore G."/>
            <person name="Beltz S.B."/>
            <person name="Mack B.M."/>
        </authorList>
    </citation>
    <scope>NUCLEOTIDE SEQUENCE [LARGE SCALE GENOMIC DNA]</scope>
    <source>
        <strain evidence="2 3">CBS 117610</strain>
    </source>
</reference>
<name>A0A2G7G6G4_9EURO</name>
<protein>
    <submittedName>
        <fullName evidence="2">Uncharacterized protein</fullName>
    </submittedName>
</protein>
<evidence type="ECO:0000256" key="1">
    <source>
        <dbReference type="SAM" id="MobiDB-lite"/>
    </source>
</evidence>
<dbReference type="AlphaFoldDB" id="A0A2G7G6G4"/>
<evidence type="ECO:0000313" key="2">
    <source>
        <dbReference type="EMBL" id="PIG88399.1"/>
    </source>
</evidence>
<accession>A0A2G7G6G4</accession>
<organism evidence="2 3">
    <name type="scientific">Aspergillus arachidicola</name>
    <dbReference type="NCBI Taxonomy" id="656916"/>
    <lineage>
        <taxon>Eukaryota</taxon>
        <taxon>Fungi</taxon>
        <taxon>Dikarya</taxon>
        <taxon>Ascomycota</taxon>
        <taxon>Pezizomycotina</taxon>
        <taxon>Eurotiomycetes</taxon>
        <taxon>Eurotiomycetidae</taxon>
        <taxon>Eurotiales</taxon>
        <taxon>Aspergillaceae</taxon>
        <taxon>Aspergillus</taxon>
        <taxon>Aspergillus subgen. Circumdati</taxon>
    </lineage>
</organism>